<protein>
    <submittedName>
        <fullName evidence="1">Uncharacterized protein</fullName>
    </submittedName>
</protein>
<dbReference type="EMBL" id="JBBNAF010000006">
    <property type="protein sequence ID" value="KAK9135600.1"/>
    <property type="molecule type" value="Genomic_DNA"/>
</dbReference>
<organism evidence="1 2">
    <name type="scientific">Stephania yunnanensis</name>
    <dbReference type="NCBI Taxonomy" id="152371"/>
    <lineage>
        <taxon>Eukaryota</taxon>
        <taxon>Viridiplantae</taxon>
        <taxon>Streptophyta</taxon>
        <taxon>Embryophyta</taxon>
        <taxon>Tracheophyta</taxon>
        <taxon>Spermatophyta</taxon>
        <taxon>Magnoliopsida</taxon>
        <taxon>Ranunculales</taxon>
        <taxon>Menispermaceae</taxon>
        <taxon>Menispermoideae</taxon>
        <taxon>Cissampelideae</taxon>
        <taxon>Stephania</taxon>
    </lineage>
</organism>
<dbReference type="AlphaFoldDB" id="A0AAP0JME9"/>
<reference evidence="1 2" key="1">
    <citation type="submission" date="2024-01" db="EMBL/GenBank/DDBJ databases">
        <title>Genome assemblies of Stephania.</title>
        <authorList>
            <person name="Yang L."/>
        </authorList>
    </citation>
    <scope>NUCLEOTIDE SEQUENCE [LARGE SCALE GENOMIC DNA]</scope>
    <source>
        <strain evidence="1">YNDBR</strain>
        <tissue evidence="1">Leaf</tissue>
    </source>
</reference>
<gene>
    <name evidence="1" type="ORF">Syun_014930</name>
</gene>
<dbReference type="Proteomes" id="UP001420932">
    <property type="component" value="Unassembled WGS sequence"/>
</dbReference>
<sequence>MHYRHVGLEAAARKATYRGSYENVVSGELINPSPTIFRLLLITKIGIHQFSQPICFKSTELLPLESKMFNYVSGQRVFITASRVISDLDATKYIEI</sequence>
<keyword evidence="2" id="KW-1185">Reference proteome</keyword>
<evidence type="ECO:0000313" key="2">
    <source>
        <dbReference type="Proteomes" id="UP001420932"/>
    </source>
</evidence>
<evidence type="ECO:0000313" key="1">
    <source>
        <dbReference type="EMBL" id="KAK9135600.1"/>
    </source>
</evidence>
<proteinExistence type="predicted"/>
<name>A0AAP0JME9_9MAGN</name>
<accession>A0AAP0JME9</accession>
<comment type="caution">
    <text evidence="1">The sequence shown here is derived from an EMBL/GenBank/DDBJ whole genome shotgun (WGS) entry which is preliminary data.</text>
</comment>